<organism evidence="8 9">
    <name type="scientific">Bifidobacterium leontopitheci</name>
    <dbReference type="NCBI Taxonomy" id="2650774"/>
    <lineage>
        <taxon>Bacteria</taxon>
        <taxon>Bacillati</taxon>
        <taxon>Actinomycetota</taxon>
        <taxon>Actinomycetes</taxon>
        <taxon>Bifidobacteriales</taxon>
        <taxon>Bifidobacteriaceae</taxon>
        <taxon>Bifidobacterium</taxon>
    </lineage>
</organism>
<evidence type="ECO:0000256" key="2">
    <source>
        <dbReference type="ARBA" id="ARBA00022801"/>
    </source>
</evidence>
<protein>
    <submittedName>
        <fullName evidence="8">Beta-n-acetylhexosaminidase NagZ</fullName>
    </submittedName>
</protein>
<dbReference type="GO" id="GO:0005975">
    <property type="term" value="P:carbohydrate metabolic process"/>
    <property type="evidence" value="ECO:0007669"/>
    <property type="project" value="InterPro"/>
</dbReference>
<keyword evidence="5" id="KW-0812">Transmembrane</keyword>
<dbReference type="EMBL" id="WBVT01000006">
    <property type="protein sequence ID" value="KAB7790850.1"/>
    <property type="molecule type" value="Genomic_DNA"/>
</dbReference>
<accession>A0A6I1GGS6</accession>
<dbReference type="InterPro" id="IPR008979">
    <property type="entry name" value="Galactose-bd-like_sf"/>
</dbReference>
<dbReference type="InterPro" id="IPR052764">
    <property type="entry name" value="GH20_Enzymes"/>
</dbReference>
<reference evidence="8 9" key="1">
    <citation type="submission" date="2019-09" db="EMBL/GenBank/DDBJ databases">
        <title>Characterization of the phylogenetic diversity of two novel species belonging to the genus Bifidobacterium: Bifidobacterium cebidarum sp. nov. and Bifidobacterium leontopitheci sp. nov.</title>
        <authorList>
            <person name="Lugli G.A."/>
            <person name="Duranti S."/>
            <person name="Milani C."/>
            <person name="Turroni F."/>
            <person name="Ventura M."/>
        </authorList>
    </citation>
    <scope>NUCLEOTIDE SEQUENCE [LARGE SCALE GENOMIC DNA]</scope>
    <source>
        <strain evidence="8 9">LMG 31471</strain>
    </source>
</reference>
<feature type="domain" description="F5/8 type C" evidence="7">
    <location>
        <begin position="179"/>
        <end position="330"/>
    </location>
</feature>
<dbReference type="SUPFAM" id="SSF49899">
    <property type="entry name" value="Concanavalin A-like lectins/glucanases"/>
    <property type="match status" value="1"/>
</dbReference>
<keyword evidence="6" id="KW-0732">Signal</keyword>
<evidence type="ECO:0000256" key="6">
    <source>
        <dbReference type="SAM" id="SignalP"/>
    </source>
</evidence>
<dbReference type="CDD" id="cd06564">
    <property type="entry name" value="GH20_DspB_LnbB-like"/>
    <property type="match status" value="1"/>
</dbReference>
<gene>
    <name evidence="8" type="ORF">F7D09_0585</name>
</gene>
<dbReference type="Proteomes" id="UP000441772">
    <property type="component" value="Unassembled WGS sequence"/>
</dbReference>
<feature type="chain" id="PRO_5026064006" evidence="6">
    <location>
        <begin position="33"/>
        <end position="1873"/>
    </location>
</feature>
<dbReference type="PANTHER" id="PTHR43678:SF1">
    <property type="entry name" value="BETA-N-ACETYLHEXOSAMINIDASE"/>
    <property type="match status" value="1"/>
</dbReference>
<dbReference type="InterPro" id="IPR015883">
    <property type="entry name" value="Glyco_hydro_20_cat"/>
</dbReference>
<dbReference type="InterPro" id="IPR008964">
    <property type="entry name" value="Invasin/intimin_cell_adhesion"/>
</dbReference>
<dbReference type="Pfam" id="PF02368">
    <property type="entry name" value="Big_2"/>
    <property type="match status" value="5"/>
</dbReference>
<name>A0A6I1GGS6_9BIFI</name>
<feature type="active site" description="Proton donor" evidence="4">
    <location>
        <position position="746"/>
    </location>
</feature>
<evidence type="ECO:0000256" key="3">
    <source>
        <dbReference type="ARBA" id="ARBA00023295"/>
    </source>
</evidence>
<dbReference type="InterPro" id="IPR029018">
    <property type="entry name" value="Hex-like_dom2"/>
</dbReference>
<dbReference type="Pfam" id="PF18998">
    <property type="entry name" value="Flg_new_2"/>
    <property type="match status" value="1"/>
</dbReference>
<dbReference type="SMART" id="SM00635">
    <property type="entry name" value="BID_2"/>
    <property type="match status" value="5"/>
</dbReference>
<feature type="transmembrane region" description="Helical" evidence="5">
    <location>
        <begin position="1846"/>
        <end position="1868"/>
    </location>
</feature>
<dbReference type="GO" id="GO:0004563">
    <property type="term" value="F:beta-N-acetylhexosaminidase activity"/>
    <property type="evidence" value="ECO:0007669"/>
    <property type="project" value="InterPro"/>
</dbReference>
<dbReference type="RefSeq" id="WP_152233953.1">
    <property type="nucleotide sequence ID" value="NZ_JBHSKZ010000013.1"/>
</dbReference>
<evidence type="ECO:0000256" key="5">
    <source>
        <dbReference type="SAM" id="Phobius"/>
    </source>
</evidence>
<evidence type="ECO:0000313" key="8">
    <source>
        <dbReference type="EMBL" id="KAB7790850.1"/>
    </source>
</evidence>
<keyword evidence="5" id="KW-1133">Transmembrane helix</keyword>
<dbReference type="SUPFAM" id="SSF55545">
    <property type="entry name" value="beta-N-acetylhexosaminidase-like domain"/>
    <property type="match status" value="1"/>
</dbReference>
<comment type="similarity">
    <text evidence="1">Belongs to the glycosyl hydrolase 20 family.</text>
</comment>
<comment type="caution">
    <text evidence="8">The sequence shown here is derived from an EMBL/GenBank/DDBJ whole genome shotgun (WGS) entry which is preliminary data.</text>
</comment>
<dbReference type="SUPFAM" id="SSF49785">
    <property type="entry name" value="Galactose-binding domain-like"/>
    <property type="match status" value="3"/>
</dbReference>
<dbReference type="Gene3D" id="3.30.379.10">
    <property type="entry name" value="Chitobiase/beta-hexosaminidase domain 2-like"/>
    <property type="match status" value="1"/>
</dbReference>
<dbReference type="Gene3D" id="3.20.20.80">
    <property type="entry name" value="Glycosidases"/>
    <property type="match status" value="1"/>
</dbReference>
<feature type="domain" description="F5/8 type C" evidence="7">
    <location>
        <begin position="20"/>
        <end position="173"/>
    </location>
</feature>
<dbReference type="Pfam" id="PF00728">
    <property type="entry name" value="Glyco_hydro_20"/>
    <property type="match status" value="1"/>
</dbReference>
<dbReference type="Gene3D" id="2.60.120.260">
    <property type="entry name" value="Galactose-binding domain-like"/>
    <property type="match status" value="3"/>
</dbReference>
<sequence>MRLQKLRKAISSIAAAATLLGVGAFGVATAGAAENDNLALGKTATASSYEVASTSPDKAVDGNASTRWGTAQNKAADEWLNVDLGGTKTVRQVNIDFERDDAAQNILGYKVELKENGNYTTVHTTDEKAKQHEVVALDQDHQASDVKVTILKADGGTMNWVNVGINELRVYSKLKVDAIATPNVNHMLGATMTASSFEEGTTFTADKAADDDTNTRWASDYSASTGQWIQGAFTKPTVIKDIQLTFHTRNVDPIPSNVESFKLSYTDEDGNEQVLNAKYDVPVTDGKRATQIHIQLDAAVTATALKLSNFVANASSWNNLSIVEWAAYSNDQDLSVTLDSVVASVEANTKTIAADVATLPGLSLPTGFSYTFNGADYEQIIAKDGTINHPLTDKTVNVSYTITNDANKKSKSTADIAYTVKGTKTQAEGKNEKPTVIPEIADWYTESTDKLPVKSVTAVTYDDDSLKAVVDEFVADYKDFTGTELTATKGEAKANAFNFSKVAADTAVVGQLGDEGYTMDIKADRIDVKSVAVTGDMYAMQTILQMTKQDAENFSVGQIRDYPRFTTRGFVLDMARKPISLSMVKQITRTMRYYKMNDFQAHLSDNYIFLENYGKKDTEDEAWKAYDAFRLESGLTNDKGESPTAEDYSISKKDFHAFIQSERALGMNVVPEIDVPAHAISFTKVWPELAVKGKVSPINANRPLIDHIDVSKPEAIAKIKEIFDDYTKGDDPTFDADTTVHIGADEFLDNYTAYREFVNDIVPYVKATNKVRMWGGLTWINDGKTEITEDAIKNVEMNLWSSGWADGKQMYDMGYKLINTIDSYGYMVPNGGYGRGSYGDLLNVTDVFNNFAANRVGTKSGWQYVPSSSDQMLGAAFAIWNDNIDKHASGLTESDEYWRFFDALPVYAEKTWAATGKEKGTAAKLQEIAQQQGTGPRTNPYYDASADKNGKVESYNFADTADKSENGRDLTIADGSTAKVADGALKIGGKNSYATTPVDQLGNGNELSFDITLNSPAKPGDILFEADAPYYTHDIRVMNDGKLGFTRELYDYSFDYSLPVGKKVNITIAVSQQKAKLYVDGQFVSDATGQFVDKGIVKKTNITNATFALPLQRIGSKTQAIDATIDNVVARRTAAATDEFNKSCWTGTANTETQYNETEGLFKYAFDGKSNTIWHSNWQGASDKLTGSNSFYGEIDMCQAYTINQFSFTPRVDKLSGAVTKADLFVKENEGDEWKPVAADQTFAADQSTKTFHFEAQKVRYVKFVAKQSNDGWVAVSEFNVANRPATTVRVYAEASPAEGGTVSATAEGAEAGAAGATATADVTSGTAVTLKATAKDGYTFAGWYNTLSETAVSTDATYTLDANANTALIAKFTKGDEPGPETKPVTKVEVTGEDTVTVGNTTTLTATITPADATDKTLTWSTSDETVATVSDAGVVTGVAAGKATITATAANGVKGSLTVTVKAKEPETVPVTKVEVTGKDTLTEGDTTTLTAKVTPADATDKSLTWSSSDKAVATVNADGKVTAVKAGKTTITATAANGVKGSLTVTVKAKDVTPETKPVTKVEVTGDDTVTVGDTIKLAAKITPADATDQSLTWTSTDEKIATVDAKGVVTGVAAGKATIAATAANGVKGTLEVTVKAKEVTPETKPVTGVKVTGKNELTEGDTTTLQAEITPADATDKSLTWTSSDKAVATVNADGKVTALKAGTTTITATASNGVKGSLTITVKAKEVTPEPEPGNVPVTKVEVTVKDGVTKVEAGKKLALTATVLPGNATNKTVTWTTSDASIATVDTNGIVTALKAGTVTITATAADGSEKSGSIQITVTSTDEGKPEPGKGNGVAKTGAAVTVVAMLGALLLACGVALNLRKARR</sequence>
<dbReference type="SUPFAM" id="SSF51445">
    <property type="entry name" value="(Trans)glycosidases"/>
    <property type="match status" value="1"/>
</dbReference>
<evidence type="ECO:0000313" key="9">
    <source>
        <dbReference type="Proteomes" id="UP000441772"/>
    </source>
</evidence>
<dbReference type="InterPro" id="IPR000421">
    <property type="entry name" value="FA58C"/>
</dbReference>
<dbReference type="SUPFAM" id="SSF49373">
    <property type="entry name" value="Invasin/intimin cell-adhesion fragments"/>
    <property type="match status" value="5"/>
</dbReference>
<dbReference type="InterPro" id="IPR013320">
    <property type="entry name" value="ConA-like_dom_sf"/>
</dbReference>
<dbReference type="Pfam" id="PF02838">
    <property type="entry name" value="Glyco_hydro_20b"/>
    <property type="match status" value="1"/>
</dbReference>
<dbReference type="InterPro" id="IPR025705">
    <property type="entry name" value="Beta_hexosaminidase_sua/sub"/>
</dbReference>
<dbReference type="PRINTS" id="PR00738">
    <property type="entry name" value="GLHYDRLASE20"/>
</dbReference>
<dbReference type="InterPro" id="IPR017853">
    <property type="entry name" value="GH"/>
</dbReference>
<dbReference type="InterPro" id="IPR044060">
    <property type="entry name" value="Bacterial_rp_domain"/>
</dbReference>
<keyword evidence="9" id="KW-1185">Reference proteome</keyword>
<proteinExistence type="inferred from homology"/>
<dbReference type="PANTHER" id="PTHR43678">
    <property type="entry name" value="PUTATIVE (AFU_ORTHOLOGUE AFUA_2G00640)-RELATED"/>
    <property type="match status" value="1"/>
</dbReference>
<keyword evidence="3" id="KW-0326">Glycosidase</keyword>
<dbReference type="Pfam" id="PF00754">
    <property type="entry name" value="F5_F8_type_C"/>
    <property type="match status" value="3"/>
</dbReference>
<evidence type="ECO:0000256" key="1">
    <source>
        <dbReference type="ARBA" id="ARBA00006285"/>
    </source>
</evidence>
<keyword evidence="5" id="KW-0472">Membrane</keyword>
<evidence type="ECO:0000259" key="7">
    <source>
        <dbReference type="PROSITE" id="PS50022"/>
    </source>
</evidence>
<dbReference type="InterPro" id="IPR003343">
    <property type="entry name" value="Big_2"/>
</dbReference>
<keyword evidence="2" id="KW-0378">Hydrolase</keyword>
<dbReference type="InterPro" id="IPR015882">
    <property type="entry name" value="HEX_bac_N"/>
</dbReference>
<dbReference type="PROSITE" id="PS50022">
    <property type="entry name" value="FA58C_3"/>
    <property type="match status" value="2"/>
</dbReference>
<evidence type="ECO:0000256" key="4">
    <source>
        <dbReference type="PIRSR" id="PIRSR625705-1"/>
    </source>
</evidence>
<dbReference type="Gene3D" id="2.60.40.1080">
    <property type="match status" value="5"/>
</dbReference>
<feature type="signal peptide" evidence="6">
    <location>
        <begin position="1"/>
        <end position="32"/>
    </location>
</feature>